<name>A0A1V6U8C9_9EURO</name>
<protein>
    <recommendedName>
        <fullName evidence="2">3beta-hydroxysteroid 3-dehydrogenase</fullName>
        <ecNumber evidence="2">1.1.1.270</ecNumber>
    </recommendedName>
</protein>
<accession>A0A1V6U8C9</accession>
<dbReference type="InterPro" id="IPR002347">
    <property type="entry name" value="SDR_fam"/>
</dbReference>
<organism evidence="3 4">
    <name type="scientific">Penicillium coprophilum</name>
    <dbReference type="NCBI Taxonomy" id="36646"/>
    <lineage>
        <taxon>Eukaryota</taxon>
        <taxon>Fungi</taxon>
        <taxon>Dikarya</taxon>
        <taxon>Ascomycota</taxon>
        <taxon>Pezizomycotina</taxon>
        <taxon>Eurotiomycetes</taxon>
        <taxon>Eurotiomycetidae</taxon>
        <taxon>Eurotiales</taxon>
        <taxon>Aspergillaceae</taxon>
        <taxon>Penicillium</taxon>
    </lineage>
</organism>
<evidence type="ECO:0000313" key="4">
    <source>
        <dbReference type="Proteomes" id="UP000191500"/>
    </source>
</evidence>
<dbReference type="Pfam" id="PF00106">
    <property type="entry name" value="adh_short"/>
    <property type="match status" value="1"/>
</dbReference>
<dbReference type="GO" id="GO:0005811">
    <property type="term" value="C:lipid droplet"/>
    <property type="evidence" value="ECO:0007669"/>
    <property type="project" value="TreeGrafter"/>
</dbReference>
<dbReference type="GO" id="GO:0005741">
    <property type="term" value="C:mitochondrial outer membrane"/>
    <property type="evidence" value="ECO:0007669"/>
    <property type="project" value="TreeGrafter"/>
</dbReference>
<dbReference type="Gene3D" id="3.40.50.720">
    <property type="entry name" value="NAD(P)-binding Rossmann-like Domain"/>
    <property type="match status" value="1"/>
</dbReference>
<comment type="pathway">
    <text evidence="1">Steroid biosynthesis; zymosterol biosynthesis; zymosterol from lanosterol: step 5/6.</text>
</comment>
<dbReference type="PRINTS" id="PR00081">
    <property type="entry name" value="GDHRDH"/>
</dbReference>
<dbReference type="EMBL" id="MDDG01000029">
    <property type="protein sequence ID" value="OQE34153.1"/>
    <property type="molecule type" value="Genomic_DNA"/>
</dbReference>
<dbReference type="GO" id="GO:0000253">
    <property type="term" value="F:3-beta-hydroxysteroid 3-dehydrogenase (NADP+) activity"/>
    <property type="evidence" value="ECO:0007669"/>
    <property type="project" value="UniProtKB-EC"/>
</dbReference>
<proteinExistence type="predicted"/>
<comment type="caution">
    <text evidence="3">The sequence shown here is derived from an EMBL/GenBank/DDBJ whole genome shotgun (WGS) entry which is preliminary data.</text>
</comment>
<dbReference type="AlphaFoldDB" id="A0A1V6U8C9"/>
<dbReference type="PANTHER" id="PTHR43647:SF4">
    <property type="entry name" value="KETOREDUCTASE (KR) DOMAIN-CONTAINING PROTEIN"/>
    <property type="match status" value="1"/>
</dbReference>
<dbReference type="GO" id="GO:0005789">
    <property type="term" value="C:endoplasmic reticulum membrane"/>
    <property type="evidence" value="ECO:0007669"/>
    <property type="project" value="TreeGrafter"/>
</dbReference>
<evidence type="ECO:0000256" key="2">
    <source>
        <dbReference type="ARBA" id="ARBA00023621"/>
    </source>
</evidence>
<gene>
    <name evidence="3" type="ORF">PENCOP_c029G06003</name>
</gene>
<sequence length="336" mass="37445">MMGTVIITGATGSLAIATIEHLLSNCPSLTVLGTVRNATKLPKSPSLLQLEEIASRYPPGRLITRNLDMGSLSEVQSFARDVATQVESGELPSIRAIVCNAFTWSLDGQKFTQDHYETTFHVNHLAHFVLVLGLLWSMNRENGRIVMLSSEVHDPQNHNPLSALGAQLPANDRLEELVKPRVDDPGKEHDMGWRRYANSKLANVMFMESLNKRLQKNPELKQITVTAMDPGGIVDSRAHIAQRVSVRILFRVFALLLPILRLFTNQVRSSMDSGKDLVKLIADPAFHSLRGHFNGSRPQPPATIAKNEHQCEALWSACWEWVNMTESDTCIVKQLV</sequence>
<dbReference type="InterPro" id="IPR051593">
    <property type="entry name" value="Ergosterol_Biosynth_ERG27"/>
</dbReference>
<dbReference type="SUPFAM" id="SSF51735">
    <property type="entry name" value="NAD(P)-binding Rossmann-fold domains"/>
    <property type="match status" value="1"/>
</dbReference>
<dbReference type="Proteomes" id="UP000191500">
    <property type="component" value="Unassembled WGS sequence"/>
</dbReference>
<dbReference type="InterPro" id="IPR036291">
    <property type="entry name" value="NAD(P)-bd_dom_sf"/>
</dbReference>
<reference evidence="4" key="1">
    <citation type="journal article" date="2017" name="Nat. Microbiol.">
        <title>Global analysis of biosynthetic gene clusters reveals vast potential of secondary metabolite production in Penicillium species.</title>
        <authorList>
            <person name="Nielsen J.C."/>
            <person name="Grijseels S."/>
            <person name="Prigent S."/>
            <person name="Ji B."/>
            <person name="Dainat J."/>
            <person name="Nielsen K.F."/>
            <person name="Frisvad J.C."/>
            <person name="Workman M."/>
            <person name="Nielsen J."/>
        </authorList>
    </citation>
    <scope>NUCLEOTIDE SEQUENCE [LARGE SCALE GENOMIC DNA]</scope>
    <source>
        <strain evidence="4">IBT 31321</strain>
    </source>
</reference>
<evidence type="ECO:0000313" key="3">
    <source>
        <dbReference type="EMBL" id="OQE34153.1"/>
    </source>
</evidence>
<dbReference type="EC" id="1.1.1.270" evidence="2"/>
<keyword evidence="4" id="KW-1185">Reference proteome</keyword>
<dbReference type="PANTHER" id="PTHR43647">
    <property type="entry name" value="DEHYDROGENASE"/>
    <property type="match status" value="1"/>
</dbReference>
<dbReference type="STRING" id="36646.A0A1V6U8C9"/>
<evidence type="ECO:0000256" key="1">
    <source>
        <dbReference type="ARBA" id="ARBA00023589"/>
    </source>
</evidence>